<dbReference type="InParanoid" id="B3S7S7"/>
<dbReference type="GO" id="GO:0035615">
    <property type="term" value="F:clathrin adaptor activity"/>
    <property type="evidence" value="ECO:0007669"/>
    <property type="project" value="InterPro"/>
</dbReference>
<dbReference type="EMBL" id="DS985254">
    <property type="protein sequence ID" value="EDV21343.1"/>
    <property type="molecule type" value="Genomic_DNA"/>
</dbReference>
<evidence type="ECO:0000256" key="1">
    <source>
        <dbReference type="ARBA" id="ARBA00004308"/>
    </source>
</evidence>
<keyword evidence="2" id="KW-0813">Transport</keyword>
<dbReference type="STRING" id="10228.B3S7S7"/>
<dbReference type="GO" id="GO:0072583">
    <property type="term" value="P:clathrin-dependent endocytosis"/>
    <property type="evidence" value="ECO:0007669"/>
    <property type="project" value="InterPro"/>
</dbReference>
<dbReference type="OMA" id="ADNNMEI"/>
<organism evidence="7 8">
    <name type="scientific">Trichoplax adhaerens</name>
    <name type="common">Trichoplax reptans</name>
    <dbReference type="NCBI Taxonomy" id="10228"/>
    <lineage>
        <taxon>Eukaryota</taxon>
        <taxon>Metazoa</taxon>
        <taxon>Placozoa</taxon>
        <taxon>Uniplacotomia</taxon>
        <taxon>Trichoplacea</taxon>
        <taxon>Trichoplacidae</taxon>
        <taxon>Trichoplax</taxon>
    </lineage>
</organism>
<dbReference type="GO" id="GO:0006886">
    <property type="term" value="P:intracellular protein transport"/>
    <property type="evidence" value="ECO:0007669"/>
    <property type="project" value="UniProtKB-UniRule"/>
</dbReference>
<feature type="compositionally biased region" description="Polar residues" evidence="5">
    <location>
        <begin position="750"/>
        <end position="766"/>
    </location>
</feature>
<dbReference type="FunCoup" id="B3S7S7">
    <property type="interactions" value="2069"/>
</dbReference>
<dbReference type="InterPro" id="IPR002553">
    <property type="entry name" value="Clathrin/coatomer_adapt-like_N"/>
</dbReference>
<evidence type="ECO:0000313" key="8">
    <source>
        <dbReference type="Proteomes" id="UP000009022"/>
    </source>
</evidence>
<evidence type="ECO:0000256" key="4">
    <source>
        <dbReference type="ARBA" id="ARBA00023136"/>
    </source>
</evidence>
<dbReference type="GO" id="GO:0030124">
    <property type="term" value="C:AP-4 adaptor complex"/>
    <property type="evidence" value="ECO:0000318"/>
    <property type="project" value="GO_Central"/>
</dbReference>
<dbReference type="OrthoDB" id="29308at2759"/>
<dbReference type="GO" id="GO:0030122">
    <property type="term" value="C:AP-2 adaptor complex"/>
    <property type="evidence" value="ECO:0007669"/>
    <property type="project" value="InterPro"/>
</dbReference>
<evidence type="ECO:0000256" key="2">
    <source>
        <dbReference type="ARBA" id="ARBA00022448"/>
    </source>
</evidence>
<comment type="subcellular location">
    <subcellularLocation>
        <location evidence="1">Endomembrane system</location>
    </subcellularLocation>
</comment>
<protein>
    <recommendedName>
        <fullName evidence="6">Clathrin/coatomer adaptor adaptin-like N-terminal domain-containing protein</fullName>
    </recommendedName>
</protein>
<dbReference type="Pfam" id="PF01602">
    <property type="entry name" value="Adaptin_N"/>
    <property type="match status" value="2"/>
</dbReference>
<dbReference type="SUPFAM" id="SSF48371">
    <property type="entry name" value="ARM repeat"/>
    <property type="match status" value="1"/>
</dbReference>
<reference evidence="7 8" key="1">
    <citation type="journal article" date="2008" name="Nature">
        <title>The Trichoplax genome and the nature of placozoans.</title>
        <authorList>
            <person name="Srivastava M."/>
            <person name="Begovic E."/>
            <person name="Chapman J."/>
            <person name="Putnam N.H."/>
            <person name="Hellsten U."/>
            <person name="Kawashima T."/>
            <person name="Kuo A."/>
            <person name="Mitros T."/>
            <person name="Salamov A."/>
            <person name="Carpenter M.L."/>
            <person name="Signorovitch A.Y."/>
            <person name="Moreno M.A."/>
            <person name="Kamm K."/>
            <person name="Grimwood J."/>
            <person name="Schmutz J."/>
            <person name="Shapiro H."/>
            <person name="Grigoriev I.V."/>
            <person name="Buss L.W."/>
            <person name="Schierwater B."/>
            <person name="Dellaporta S.L."/>
            <person name="Rokhsar D.S."/>
        </authorList>
    </citation>
    <scope>NUCLEOTIDE SEQUENCE [LARGE SCALE GENOMIC DNA]</scope>
    <source>
        <strain evidence="7 8">Grell-BS-1999</strain>
    </source>
</reference>
<dbReference type="eggNOG" id="KOG1062">
    <property type="taxonomic scope" value="Eukaryota"/>
</dbReference>
<dbReference type="CTD" id="6757429"/>
<dbReference type="PANTHER" id="PTHR22780">
    <property type="entry name" value="ADAPTIN, ALPHA/GAMMA/EPSILON"/>
    <property type="match status" value="1"/>
</dbReference>
<feature type="compositionally biased region" description="Basic and acidic residues" evidence="5">
    <location>
        <begin position="641"/>
        <end position="659"/>
    </location>
</feature>
<dbReference type="RefSeq" id="XP_002116310.1">
    <property type="nucleotide sequence ID" value="XM_002116274.1"/>
</dbReference>
<evidence type="ECO:0000313" key="7">
    <source>
        <dbReference type="EMBL" id="EDV21343.1"/>
    </source>
</evidence>
<dbReference type="HOGENOM" id="CLU_306385_0_0_1"/>
<dbReference type="KEGG" id="tad:TRIADDRAFT_60278"/>
<dbReference type="Gene3D" id="1.25.10.10">
    <property type="entry name" value="Leucine-rich Repeat Variant"/>
    <property type="match status" value="2"/>
</dbReference>
<keyword evidence="8" id="KW-1185">Reference proteome</keyword>
<name>B3S7S7_TRIAD</name>
<dbReference type="Proteomes" id="UP000009022">
    <property type="component" value="Unassembled WGS sequence"/>
</dbReference>
<dbReference type="GeneID" id="6757429"/>
<feature type="domain" description="Clathrin/coatomer adaptor adaptin-like N-terminal" evidence="6">
    <location>
        <begin position="57"/>
        <end position="296"/>
    </location>
</feature>
<gene>
    <name evidence="7" type="ORF">TRIADDRAFT_60278</name>
</gene>
<accession>B3S7S7</accession>
<evidence type="ECO:0000256" key="3">
    <source>
        <dbReference type="ARBA" id="ARBA00022927"/>
    </source>
</evidence>
<feature type="region of interest" description="Disordered" evidence="5">
    <location>
        <begin position="619"/>
        <end position="659"/>
    </location>
</feature>
<evidence type="ECO:0000259" key="6">
    <source>
        <dbReference type="Pfam" id="PF01602"/>
    </source>
</evidence>
<feature type="domain" description="Clathrin/coatomer adaptor adaptin-like N-terminal" evidence="6">
    <location>
        <begin position="312"/>
        <end position="550"/>
    </location>
</feature>
<proteinExistence type="predicted"/>
<sequence>MAERALDKVLGLSLDHYYHKAHLSVVKSLQSLVNKLLDVKSRQQEDKILCAEIELLKERMQSPNISSGEMKDFLVEIIFMTTHHYNVSFADIHAIKFTQQNSMKEKRIGYLAASCLLSEDHNLLVLLINTLQKDLNSTNFVENCMALSTVAMLINIETMPAVIQIVEKKINHTREAVRKRAVIALLKFHHLSAESANLASKLQEILFDSDFSVLTAVITAYLCLAKEDPAPLKPLIDRFVSIQRQLLAHKPPSDLNYRGISMPWLQIKLLRLLAYLGMDDFNCSQKIYPVIIDTLASIANPNCLIEYWIKGLSSIVQVNPLFAVEHQMTVVDCLDDPDETLRRKTLDLLCRMINPKNIVFITEKLIKYLQSSEDNYFKSDLVSRICQLAEKFAPDSFWYIKTMNSIFELGKDCVPVTMVDNLLRLIAEGTEDEQSDMELRMYAVHEYFKLLKRPKLSTLLIRAISWVLGEYAYLVDSIQMMNLADNMCILAENVLKQYPGCSCLLITAIMKLISRTNDVSDYTHNFLEEHSNSVNLDVQQRCQEALQLLITLDINDRSEILPVNASCEDIEVDPSLGFLDTFVSNALAYGSLPYRTLNQRKAIPDVKVRSSLKFDPYVNTSASSKETPVEDDGGRVIASHDYSKPEGTEFNRKEFNPQDVNAKKVEGQRPWTKEGYMIQAPLGGQDIEKKAKEENLSNIEEPPSQTILQNKPNYELEEKKRIASALFVGFDSDDIKSLAPAAKDERNRVNDQSSTTASEVTLSAGINSAEPYESPKPASDLLIGDNSTESNLINLSIENIKITEEQLNTNENSRYLEKLIDVEKNQLLDLENNPSPMSANPVADRSIQNPLDDLTDSTISIERELFPAELLSFPHGNLDVLSTPSFGKLRIALMKVWKEDAFIIVLAIANQADKQYNKISTVLKPSSGIQCAVNEKKMENPNFIDNLDIGESVCISARLMFDIYGLG</sequence>
<feature type="region of interest" description="Disordered" evidence="5">
    <location>
        <begin position="742"/>
        <end position="783"/>
    </location>
</feature>
<dbReference type="PhylomeDB" id="B3S7S7"/>
<dbReference type="InterPro" id="IPR016024">
    <property type="entry name" value="ARM-type_fold"/>
</dbReference>
<dbReference type="InterPro" id="IPR011989">
    <property type="entry name" value="ARM-like"/>
</dbReference>
<keyword evidence="3" id="KW-0653">Protein transport</keyword>
<dbReference type="GO" id="GO:0140312">
    <property type="term" value="F:cargo adaptor activity"/>
    <property type="evidence" value="ECO:0000318"/>
    <property type="project" value="GO_Central"/>
</dbReference>
<keyword evidence="4" id="KW-0472">Membrane</keyword>
<dbReference type="AlphaFoldDB" id="B3S7S7"/>
<dbReference type="InterPro" id="IPR050840">
    <property type="entry name" value="Adaptor_Complx_Large_Subunit"/>
</dbReference>
<evidence type="ECO:0000256" key="5">
    <source>
        <dbReference type="SAM" id="MobiDB-lite"/>
    </source>
</evidence>